<dbReference type="Proteomes" id="UP000664940">
    <property type="component" value="Unassembled WGS sequence"/>
</dbReference>
<proteinExistence type="predicted"/>
<evidence type="ECO:0000313" key="3">
    <source>
        <dbReference type="Proteomes" id="UP000664940"/>
    </source>
</evidence>
<accession>A0A834BCY8</accession>
<comment type="caution">
    <text evidence="2">The sequence shown here is derived from an EMBL/GenBank/DDBJ whole genome shotgun (WGS) entry which is preliminary data.</text>
</comment>
<dbReference type="PANTHER" id="PTHR38495">
    <property type="entry name" value="MCG11474"/>
    <property type="match status" value="1"/>
</dbReference>
<protein>
    <submittedName>
        <fullName evidence="2">Uncharacterized protein</fullName>
    </submittedName>
</protein>
<dbReference type="AlphaFoldDB" id="A0A834BCY8"/>
<dbReference type="PANTHER" id="PTHR38495:SF1">
    <property type="entry name" value="RIKEN CDNA 1700001K19 GENE"/>
    <property type="match status" value="1"/>
</dbReference>
<evidence type="ECO:0000313" key="2">
    <source>
        <dbReference type="EMBL" id="KAF6130752.1"/>
    </source>
</evidence>
<dbReference type="EMBL" id="JABVXQ010000001">
    <property type="protein sequence ID" value="KAF6130752.1"/>
    <property type="molecule type" value="Genomic_DNA"/>
</dbReference>
<sequence>MASPRRGRPCCIRAALSATSARAGFWRRRRNVLHRLKAHPKRGHVDLADGVWRELLDPHAGWEDAPAPLSCSPKDRSPGDPPCHRPARAPKPRSPAHPDDSLRSDAPGPLVRAVGGAPVPPGANDVDMQPVEAASLDGPGVMEGDWGPPLPASASPEPGHRAQGRARVSRQPPRLGSERDKGHRLSLSKRKLELLLSEPEKRKRRRQHTA</sequence>
<evidence type="ECO:0000256" key="1">
    <source>
        <dbReference type="SAM" id="MobiDB-lite"/>
    </source>
</evidence>
<name>A0A834BCY8_9CHIR</name>
<reference evidence="2 3" key="1">
    <citation type="journal article" date="2020" name="Nature">
        <title>Six reference-quality genomes reveal evolution of bat adaptations.</title>
        <authorList>
            <person name="Jebb D."/>
            <person name="Huang Z."/>
            <person name="Pippel M."/>
            <person name="Hughes G.M."/>
            <person name="Lavrichenko K."/>
            <person name="Devanna P."/>
            <person name="Winkler S."/>
            <person name="Jermiin L.S."/>
            <person name="Skirmuntt E.C."/>
            <person name="Katzourakis A."/>
            <person name="Burkitt-Gray L."/>
            <person name="Ray D.A."/>
            <person name="Sullivan K.A.M."/>
            <person name="Roscito J.G."/>
            <person name="Kirilenko B.M."/>
            <person name="Davalos L.M."/>
            <person name="Corthals A.P."/>
            <person name="Power M.L."/>
            <person name="Jones G."/>
            <person name="Ransome R.D."/>
            <person name="Dechmann D.K.N."/>
            <person name="Locatelli A.G."/>
            <person name="Puechmaille S.J."/>
            <person name="Fedrigo O."/>
            <person name="Jarvis E.D."/>
            <person name="Hiller M."/>
            <person name="Vernes S.C."/>
            <person name="Myers E.W."/>
            <person name="Teeling E.C."/>
        </authorList>
    </citation>
    <scope>NUCLEOTIDE SEQUENCE [LARGE SCALE GENOMIC DNA]</scope>
    <source>
        <strain evidence="2">Bat1K_MPI-CBG_1</strain>
    </source>
</reference>
<feature type="compositionally biased region" description="Basic and acidic residues" evidence="1">
    <location>
        <begin position="190"/>
        <end position="201"/>
    </location>
</feature>
<feature type="region of interest" description="Disordered" evidence="1">
    <location>
        <begin position="64"/>
        <end position="210"/>
    </location>
</feature>
<organism evidence="2 3">
    <name type="scientific">Phyllostomus discolor</name>
    <name type="common">pale spear-nosed bat</name>
    <dbReference type="NCBI Taxonomy" id="89673"/>
    <lineage>
        <taxon>Eukaryota</taxon>
        <taxon>Metazoa</taxon>
        <taxon>Chordata</taxon>
        <taxon>Craniata</taxon>
        <taxon>Vertebrata</taxon>
        <taxon>Euteleostomi</taxon>
        <taxon>Mammalia</taxon>
        <taxon>Eutheria</taxon>
        <taxon>Laurasiatheria</taxon>
        <taxon>Chiroptera</taxon>
        <taxon>Yangochiroptera</taxon>
        <taxon>Phyllostomidae</taxon>
        <taxon>Phyllostominae</taxon>
        <taxon>Phyllostomus</taxon>
    </lineage>
</organism>
<gene>
    <name evidence="2" type="ORF">HJG60_007730</name>
</gene>